<feature type="compositionally biased region" description="Low complexity" evidence="1">
    <location>
        <begin position="334"/>
        <end position="360"/>
    </location>
</feature>
<keyword evidence="3" id="KW-0614">Plasmid</keyword>
<evidence type="ECO:0000256" key="1">
    <source>
        <dbReference type="SAM" id="MobiDB-lite"/>
    </source>
</evidence>
<dbReference type="RefSeq" id="WP_250387170.1">
    <property type="nucleotide sequence ID" value="NZ_LR595878.1"/>
</dbReference>
<name>A0A509DTZ0_ECOLX</name>
<dbReference type="PANTHER" id="PTHR35191:SF1">
    <property type="entry name" value="PROPHAGE SIDE TAIL FIBER PROTEIN HOMOLOG STFQ-RELATED"/>
    <property type="match status" value="1"/>
</dbReference>
<feature type="region of interest" description="Disordered" evidence="1">
    <location>
        <begin position="334"/>
        <end position="431"/>
    </location>
</feature>
<dbReference type="InterPro" id="IPR051934">
    <property type="entry name" value="Phage_Tail_Fiber_Structural"/>
</dbReference>
<dbReference type="Pfam" id="PF21446">
    <property type="entry name" value="Gp34_trimer"/>
    <property type="match status" value="1"/>
</dbReference>
<dbReference type="InterPro" id="IPR048390">
    <property type="entry name" value="Gp34_trimer"/>
</dbReference>
<dbReference type="EMBL" id="LR595878">
    <property type="protein sequence ID" value="VUD39550.1"/>
    <property type="molecule type" value="Genomic_DNA"/>
</dbReference>
<feature type="region of interest" description="Disordered" evidence="1">
    <location>
        <begin position="207"/>
        <end position="291"/>
    </location>
</feature>
<evidence type="ECO:0000259" key="2">
    <source>
        <dbReference type="Pfam" id="PF21446"/>
    </source>
</evidence>
<evidence type="ECO:0000313" key="3">
    <source>
        <dbReference type="EMBL" id="VUD39550.1"/>
    </source>
</evidence>
<protein>
    <submittedName>
        <fullName evidence="3">GATA Zn-finger-containing transcription factor</fullName>
    </submittedName>
</protein>
<feature type="compositionally biased region" description="Low complexity" evidence="1">
    <location>
        <begin position="245"/>
        <end position="291"/>
    </location>
</feature>
<sequence length="1365" mass="140023">MWYREGTITFTQGSNTLVGAGTAWNVTANGVLPGMIVIGPDNKLYEIKRVISDTNIVLSEPYTGETQSEVPCRIITTYEGDLTQFSARFTALMSRMSADSKSMRSWLTALDEVTIEREDGTEVTVKPLMQIVNEHNENVEWYKNNTDAIDAAGDKAREAAASAAAAAESANTAGEKASQASQSASAAASSQSAASASATAAKKSETNAAASQQSAATSASTATTKASEAATSARDAAASKEAAKSSETSAASSASNAASSATAAGNSAKAAKTSETNARSSETAAGQSASAAAGSKTAAASSASAASTSAGQASASATAAGKSAESAASSASTATTKAGEATEQASAAARSASAAKTSETNAKASETRAESSKTAAASSASSAASSASSASASKDEATRQASAAKGSATTASTKATEAAGSATAASQSKTAAESAATRAEAAADRAEEIAGAVAMEDASLTTKGVVKLSSAVDSTSESLAATPKAVKTAYDNAEKRLQKDQNGADIPDKGRFLNNINVYSKGEVDKKKGMRKYTFSAPANAVSGKWYPVVFRRTGGGTDELASRVVITTYSSAGGYAMNNCEFNGFVMPGGWSDRGSYAVGFFSIYSTVERSIHSIIASVKDDDLCSVFYVETRAFPIQIFAEEGLNVIVPTADYAVGQTTYKWGATDPLSESTNAQIILDFKNGRGYYCSHPFISSLSGNAATATKLQTARSIGGVVFDGSANINLPGVNTTGNQNTTGNAATATKLQTARTIGGVSFDGTANINLPGVNTTGNQNTTGNAATATKLQTARTINGVSFDGSKNIELTPRSIGTINSATMSFIGGAGWFKLATVTMPQASSVVYISLIGGAGYNVGSPHQAGISELVLRAGNGNPKGITGALWRRTSVGFTNFAWVNTSGDTYDVYVEIGNYATGVNIQWDYTSNASVTIHTSPTYTANKPTGLTDGTVYVIYSSHIKPTATDVGALPLSGGTLSGGLTSSGEIVSKYANGFRIAYGSFGFFIRNDGSNTYFMLTASGDTLGSWNGLRPITINNTSGAVSIGNGLNVTGGINGSLNGNASTATKLQTARKISGVAFDGSADITLTAANVSAFARRATGTYADASGAVPWNAESGAYNVTRSGDSYIVANFYTGVGSCRTLQIRAHYKNGGLYYRSSRDGYGFEEDWTQIYTKKDSIPGVNADGNQNTTGNAATATKLQTARKIAGVAFDGSADITLTAANLNAYTKTEVTNLLSSYVKSSALPSMTVRTSSVSGGDMGMSLSTFISHLKSNGAFSKSYWIGFGDAMGFNAGSINNITGFGAVELAESIIEVFNLPNGDYTIRLTTSHKADYGGVTNAILVYHYRSNRSPSGQWLKFAGTVGATSN</sequence>
<organism evidence="3">
    <name type="scientific">Escherichia coli</name>
    <dbReference type="NCBI Taxonomy" id="562"/>
    <lineage>
        <taxon>Bacteria</taxon>
        <taxon>Pseudomonadati</taxon>
        <taxon>Pseudomonadota</taxon>
        <taxon>Gammaproteobacteria</taxon>
        <taxon>Enterobacterales</taxon>
        <taxon>Enterobacteriaceae</taxon>
        <taxon>Escherichia</taxon>
    </lineage>
</organism>
<feature type="compositionally biased region" description="Low complexity" evidence="1">
    <location>
        <begin position="372"/>
        <end position="392"/>
    </location>
</feature>
<feature type="compositionally biased region" description="Low complexity" evidence="1">
    <location>
        <begin position="207"/>
        <end position="236"/>
    </location>
</feature>
<accession>A0A509DTZ0</accession>
<reference evidence="3" key="1">
    <citation type="submission" date="2019-06" db="EMBL/GenBank/DDBJ databases">
        <authorList>
            <consortium name="Pathogen Informatics"/>
        </authorList>
    </citation>
    <scope>NUCLEOTIDE SEQUENCE [LARGE SCALE GENOMIC DNA]</scope>
    <source>
        <strain evidence="3">VRES-hospital6495207</strain>
    </source>
</reference>
<dbReference type="PANTHER" id="PTHR35191">
    <property type="entry name" value="PROPHAGE SIDE TAIL FIBER PROTEIN HOMOLOG STFQ-RELATED"/>
    <property type="match status" value="1"/>
</dbReference>
<geneLocation type="plasmid" evidence="3">
    <name>1</name>
</geneLocation>
<feature type="domain" description="Long-tail fiber proximal subunit trimerization" evidence="2">
    <location>
        <begin position="955"/>
        <end position="1032"/>
    </location>
</feature>
<gene>
    <name evidence="3" type="ORF">SAMEA4370386_00004</name>
</gene>
<feature type="compositionally biased region" description="Low complexity" evidence="1">
    <location>
        <begin position="400"/>
        <end position="431"/>
    </location>
</feature>
<proteinExistence type="predicted"/>